<keyword evidence="2" id="KW-0479">Metal-binding</keyword>
<accession>A0ABN2CKG4</accession>
<dbReference type="InterPro" id="IPR036663">
    <property type="entry name" value="Fumarylacetoacetase_C_sf"/>
</dbReference>
<evidence type="ECO:0000313" key="5">
    <source>
        <dbReference type="Proteomes" id="UP001501470"/>
    </source>
</evidence>
<feature type="domain" description="Fumarylacetoacetase-like C-terminal" evidence="3">
    <location>
        <begin position="72"/>
        <end position="275"/>
    </location>
</feature>
<dbReference type="GO" id="GO:0016829">
    <property type="term" value="F:lyase activity"/>
    <property type="evidence" value="ECO:0007669"/>
    <property type="project" value="UniProtKB-KW"/>
</dbReference>
<evidence type="ECO:0000256" key="1">
    <source>
        <dbReference type="ARBA" id="ARBA00010211"/>
    </source>
</evidence>
<keyword evidence="5" id="KW-1185">Reference proteome</keyword>
<sequence length="295" mass="31704">MKLVRYGPPGAERPGVLDAAGAVRDLSAHIADIDPDGLAPQRLAELARLDVDRLPAVPTPTRIGPCLGRVGKIVGVGLNYRSHADEARMPLPDEPLLFLKPASAVSGPNDPVLLPPLSTTTDYEVELGVVIGRTARQARTSEAMGHVAGYCIVNDITERTWQLHRGGTWDKGKAHDTFAPIGPWLVTTDEIPDPHGLAMQLCVDNETRQRASTGDMHHRIDQLIAYISQFMTLHPGDIITTGTPAGTALGTDTDHYLKPGQTMTTTIDGLGTQYTPIAQAARPTQDGHAARTWDT</sequence>
<name>A0ABN2CKG4_9ACTN</name>
<dbReference type="RefSeq" id="WP_344511237.1">
    <property type="nucleotide sequence ID" value="NZ_BAAAQD010000027.1"/>
</dbReference>
<evidence type="ECO:0000313" key="4">
    <source>
        <dbReference type="EMBL" id="GAA1558507.1"/>
    </source>
</evidence>
<dbReference type="Pfam" id="PF01557">
    <property type="entry name" value="FAA_hydrolase"/>
    <property type="match status" value="1"/>
</dbReference>
<protein>
    <submittedName>
        <fullName evidence="4">Ureidoglycolate lyase</fullName>
    </submittedName>
</protein>
<reference evidence="4 5" key="1">
    <citation type="journal article" date="2019" name="Int. J. Syst. Evol. Microbiol.">
        <title>The Global Catalogue of Microorganisms (GCM) 10K type strain sequencing project: providing services to taxonomists for standard genome sequencing and annotation.</title>
        <authorList>
            <consortium name="The Broad Institute Genomics Platform"/>
            <consortium name="The Broad Institute Genome Sequencing Center for Infectious Disease"/>
            <person name="Wu L."/>
            <person name="Ma J."/>
        </authorList>
    </citation>
    <scope>NUCLEOTIDE SEQUENCE [LARGE SCALE GENOMIC DNA]</scope>
    <source>
        <strain evidence="4 5">JCM 15933</strain>
    </source>
</reference>
<dbReference type="InterPro" id="IPR011234">
    <property type="entry name" value="Fumarylacetoacetase-like_C"/>
</dbReference>
<dbReference type="EMBL" id="BAAAQD010000027">
    <property type="protein sequence ID" value="GAA1558507.1"/>
    <property type="molecule type" value="Genomic_DNA"/>
</dbReference>
<gene>
    <name evidence="4" type="ORF">GCM10009827_094330</name>
</gene>
<dbReference type="SUPFAM" id="SSF56529">
    <property type="entry name" value="FAH"/>
    <property type="match status" value="1"/>
</dbReference>
<proteinExistence type="inferred from homology"/>
<keyword evidence="4" id="KW-0456">Lyase</keyword>
<evidence type="ECO:0000259" key="3">
    <source>
        <dbReference type="Pfam" id="PF01557"/>
    </source>
</evidence>
<dbReference type="PANTHER" id="PTHR42796">
    <property type="entry name" value="FUMARYLACETOACETATE HYDROLASE DOMAIN-CONTAINING PROTEIN 2A-RELATED"/>
    <property type="match status" value="1"/>
</dbReference>
<comment type="caution">
    <text evidence="4">The sequence shown here is derived from an EMBL/GenBank/DDBJ whole genome shotgun (WGS) entry which is preliminary data.</text>
</comment>
<dbReference type="InterPro" id="IPR051121">
    <property type="entry name" value="FAH"/>
</dbReference>
<dbReference type="Proteomes" id="UP001501470">
    <property type="component" value="Unassembled WGS sequence"/>
</dbReference>
<dbReference type="Gene3D" id="3.90.850.10">
    <property type="entry name" value="Fumarylacetoacetase-like, C-terminal domain"/>
    <property type="match status" value="1"/>
</dbReference>
<organism evidence="4 5">
    <name type="scientific">Dactylosporangium maewongense</name>
    <dbReference type="NCBI Taxonomy" id="634393"/>
    <lineage>
        <taxon>Bacteria</taxon>
        <taxon>Bacillati</taxon>
        <taxon>Actinomycetota</taxon>
        <taxon>Actinomycetes</taxon>
        <taxon>Micromonosporales</taxon>
        <taxon>Micromonosporaceae</taxon>
        <taxon>Dactylosporangium</taxon>
    </lineage>
</organism>
<evidence type="ECO:0000256" key="2">
    <source>
        <dbReference type="ARBA" id="ARBA00022723"/>
    </source>
</evidence>
<comment type="similarity">
    <text evidence="1">Belongs to the FAH family.</text>
</comment>
<dbReference type="PANTHER" id="PTHR42796:SF4">
    <property type="entry name" value="FUMARYLACETOACETATE HYDROLASE DOMAIN-CONTAINING PROTEIN 2A"/>
    <property type="match status" value="1"/>
</dbReference>